<reference evidence="3" key="2">
    <citation type="submission" date="2013-12" db="EMBL/GenBank/DDBJ databases">
        <authorList>
            <person name="Yu Y."/>
            <person name="Lee S."/>
            <person name="de Baynast K."/>
            <person name="Wissotski M."/>
            <person name="Liu L."/>
            <person name="Talag J."/>
            <person name="Goicoechea J."/>
            <person name="Angelova A."/>
            <person name="Jetty R."/>
            <person name="Kudrna D."/>
            <person name="Golser W."/>
            <person name="Rivera L."/>
            <person name="Zhang J."/>
            <person name="Wing R."/>
        </authorList>
    </citation>
    <scope>NUCLEOTIDE SEQUENCE</scope>
</reference>
<dbReference type="PANTHER" id="PTHR33326">
    <property type="entry name" value="OS05G0543800 PROTEIN"/>
    <property type="match status" value="1"/>
</dbReference>
<dbReference type="PANTHER" id="PTHR33326:SF11">
    <property type="entry name" value="OS10G0373300 PROTEIN"/>
    <property type="match status" value="1"/>
</dbReference>
<dbReference type="EnsemblPlants" id="LPERR10G13700.1">
    <property type="protein sequence ID" value="LPERR10G13700.1"/>
    <property type="gene ID" value="LPERR10G13700"/>
</dbReference>
<protein>
    <recommendedName>
        <fullName evidence="1">DUF3615 domain-containing protein</fullName>
    </recommendedName>
</protein>
<keyword evidence="3" id="KW-1185">Reference proteome</keyword>
<dbReference type="Pfam" id="PF12274">
    <property type="entry name" value="DUF3615"/>
    <property type="match status" value="1"/>
</dbReference>
<accession>A0A0D9XM64</accession>
<evidence type="ECO:0000313" key="3">
    <source>
        <dbReference type="Proteomes" id="UP000032180"/>
    </source>
</evidence>
<sequence length="172" mass="19721">MRFFYHANYRQEDSCVVSVTITFNYETWRLSGRKTARKVSAAMDPARMPRQAYAELKAIVECTTATELEIVELKRTSCFLERREPYGHFNFLVKCSDGTPTLFFAETHSDCTDESDVYLCCPLEENDNGDCFGCRKCGVDLRHPIVADYFGGHRDICTVDNNVDDEVTCFMD</sequence>
<proteinExistence type="predicted"/>
<name>A0A0D9XM64_9ORYZ</name>
<reference evidence="2" key="3">
    <citation type="submission" date="2015-04" db="UniProtKB">
        <authorList>
            <consortium name="EnsemblPlants"/>
        </authorList>
    </citation>
    <scope>IDENTIFICATION</scope>
</reference>
<dbReference type="Proteomes" id="UP000032180">
    <property type="component" value="Chromosome 10"/>
</dbReference>
<organism evidence="2 3">
    <name type="scientific">Leersia perrieri</name>
    <dbReference type="NCBI Taxonomy" id="77586"/>
    <lineage>
        <taxon>Eukaryota</taxon>
        <taxon>Viridiplantae</taxon>
        <taxon>Streptophyta</taxon>
        <taxon>Embryophyta</taxon>
        <taxon>Tracheophyta</taxon>
        <taxon>Spermatophyta</taxon>
        <taxon>Magnoliopsida</taxon>
        <taxon>Liliopsida</taxon>
        <taxon>Poales</taxon>
        <taxon>Poaceae</taxon>
        <taxon>BOP clade</taxon>
        <taxon>Oryzoideae</taxon>
        <taxon>Oryzeae</taxon>
        <taxon>Oryzinae</taxon>
        <taxon>Leersia</taxon>
    </lineage>
</organism>
<dbReference type="HOGENOM" id="CLU_1706816_0_0_1"/>
<dbReference type="Gramene" id="LPERR10G13700.1">
    <property type="protein sequence ID" value="LPERR10G13700.1"/>
    <property type="gene ID" value="LPERR10G13700"/>
</dbReference>
<dbReference type="InterPro" id="IPR022059">
    <property type="entry name" value="DUF3615"/>
</dbReference>
<feature type="domain" description="DUF3615" evidence="1">
    <location>
        <begin position="63"/>
        <end position="144"/>
    </location>
</feature>
<evidence type="ECO:0000313" key="2">
    <source>
        <dbReference type="EnsemblPlants" id="LPERR10G13700.1"/>
    </source>
</evidence>
<reference evidence="2 3" key="1">
    <citation type="submission" date="2012-08" db="EMBL/GenBank/DDBJ databases">
        <title>Oryza genome evolution.</title>
        <authorList>
            <person name="Wing R.A."/>
        </authorList>
    </citation>
    <scope>NUCLEOTIDE SEQUENCE</scope>
</reference>
<dbReference type="AlphaFoldDB" id="A0A0D9XM64"/>
<evidence type="ECO:0000259" key="1">
    <source>
        <dbReference type="Pfam" id="PF12274"/>
    </source>
</evidence>